<dbReference type="EMBL" id="BAEE01000061">
    <property type="protein sequence ID" value="GAB10723.1"/>
    <property type="molecule type" value="Genomic_DNA"/>
</dbReference>
<dbReference type="InterPro" id="IPR013078">
    <property type="entry name" value="His_Pase_superF_clade-1"/>
</dbReference>
<proteinExistence type="predicted"/>
<gene>
    <name evidence="5" type="primary">mutT</name>
    <name evidence="5" type="ORF">GOARA_061_01630</name>
</gene>
<reference evidence="5 6" key="1">
    <citation type="submission" date="2011-11" db="EMBL/GenBank/DDBJ databases">
        <title>Whole genome shotgun sequence of Gordonia araii NBRC 100433.</title>
        <authorList>
            <person name="Yoshida Y."/>
            <person name="Hosoyama A."/>
            <person name="Tsuchikane K."/>
            <person name="Katsumata H."/>
            <person name="Yamazaki S."/>
            <person name="Fujita N."/>
        </authorList>
    </citation>
    <scope>NUCLEOTIDE SEQUENCE [LARGE SCALE GENOMIC DNA]</scope>
    <source>
        <strain evidence="5 6">NBRC 100433</strain>
    </source>
</reference>
<dbReference type="InterPro" id="IPR029033">
    <property type="entry name" value="His_PPase_superfam"/>
</dbReference>
<sequence>MRAVWAGGGVLWRPNEKSGRPEIAVIHRPRYDDWTLPKGKTESGETVYASAVREIFEETGYTVTLGRHLRQVTYAVNGSKRKHVRYWSARMTGGEFAANKEVDELAWVTPDEARSMLTYTLDRMVVDEFLSLPADLHTLLLVRHAKAGRRGRYSGPDEQRPLERVGRAQAQALADLLPLFGARRLHAADRARCVQTLEPLSKRLGGKKIHIEKRLTEEAYDHDPERARQRMVDLARKQDGVHVVCSQGKAIAPLMKWWSERDGFTVPPNRNRKASTWVLSIDADGRVLAADHIADPLPDYE</sequence>
<dbReference type="InterPro" id="IPR000086">
    <property type="entry name" value="NUDIX_hydrolase_dom"/>
</dbReference>
<feature type="domain" description="Nudix hydrolase" evidence="4">
    <location>
        <begin position="2"/>
        <end position="130"/>
    </location>
</feature>
<dbReference type="Pfam" id="PF00293">
    <property type="entry name" value="NUDIX"/>
    <property type="match status" value="1"/>
</dbReference>
<dbReference type="InterPro" id="IPR020476">
    <property type="entry name" value="Nudix_hydrolase"/>
</dbReference>
<dbReference type="SUPFAM" id="SSF53254">
    <property type="entry name" value="Phosphoglycerate mutase-like"/>
    <property type="match status" value="1"/>
</dbReference>
<dbReference type="SUPFAM" id="SSF55811">
    <property type="entry name" value="Nudix"/>
    <property type="match status" value="1"/>
</dbReference>
<accession>G7H4E8</accession>
<dbReference type="CDD" id="cd03673">
    <property type="entry name" value="NUDIX_Ap6A_hydrolase"/>
    <property type="match status" value="1"/>
</dbReference>
<dbReference type="Gene3D" id="3.90.79.10">
    <property type="entry name" value="Nucleoside Triphosphate Pyrophosphohydrolase"/>
    <property type="match status" value="1"/>
</dbReference>
<evidence type="ECO:0000256" key="2">
    <source>
        <dbReference type="ARBA" id="ARBA00022801"/>
    </source>
</evidence>
<dbReference type="InterPro" id="IPR015797">
    <property type="entry name" value="NUDIX_hydrolase-like_dom_sf"/>
</dbReference>
<dbReference type="Proteomes" id="UP000035088">
    <property type="component" value="Unassembled WGS sequence"/>
</dbReference>
<keyword evidence="3" id="KW-0460">Magnesium</keyword>
<evidence type="ECO:0000313" key="6">
    <source>
        <dbReference type="Proteomes" id="UP000035088"/>
    </source>
</evidence>
<comment type="cofactor">
    <cofactor evidence="1">
        <name>Mg(2+)</name>
        <dbReference type="ChEBI" id="CHEBI:18420"/>
    </cofactor>
</comment>
<comment type="caution">
    <text evidence="5">The sequence shown here is derived from an EMBL/GenBank/DDBJ whole genome shotgun (WGS) entry which is preliminary data.</text>
</comment>
<keyword evidence="2 5" id="KW-0378">Hydrolase</keyword>
<evidence type="ECO:0000313" key="5">
    <source>
        <dbReference type="EMBL" id="GAB10723.1"/>
    </source>
</evidence>
<evidence type="ECO:0000256" key="1">
    <source>
        <dbReference type="ARBA" id="ARBA00001946"/>
    </source>
</evidence>
<evidence type="ECO:0000259" key="4">
    <source>
        <dbReference type="PROSITE" id="PS51462"/>
    </source>
</evidence>
<name>G7H4E8_9ACTN</name>
<dbReference type="GO" id="GO:0016787">
    <property type="term" value="F:hydrolase activity"/>
    <property type="evidence" value="ECO:0007669"/>
    <property type="project" value="UniProtKB-KW"/>
</dbReference>
<dbReference type="PRINTS" id="PR00502">
    <property type="entry name" value="NUDIXFAMILY"/>
</dbReference>
<dbReference type="CDD" id="cd07067">
    <property type="entry name" value="HP_PGM_like"/>
    <property type="match status" value="1"/>
</dbReference>
<keyword evidence="6" id="KW-1185">Reference proteome</keyword>
<dbReference type="AlphaFoldDB" id="G7H4E8"/>
<dbReference type="PANTHER" id="PTHR43222:SF9">
    <property type="entry name" value="8-OXO-(D)GTP PHOSPHATASE"/>
    <property type="match status" value="1"/>
</dbReference>
<protein>
    <submittedName>
        <fullName evidence="5">NTP pyrophosphohydrolase MutT</fullName>
    </submittedName>
</protein>
<dbReference type="PANTHER" id="PTHR43222">
    <property type="entry name" value="NUDIX HYDROLASE 23"/>
    <property type="match status" value="1"/>
</dbReference>
<dbReference type="Pfam" id="PF00300">
    <property type="entry name" value="His_Phos_1"/>
    <property type="match status" value="1"/>
</dbReference>
<organism evidence="5 6">
    <name type="scientific">Gordonia araii NBRC 100433</name>
    <dbReference type="NCBI Taxonomy" id="1073574"/>
    <lineage>
        <taxon>Bacteria</taxon>
        <taxon>Bacillati</taxon>
        <taxon>Actinomycetota</taxon>
        <taxon>Actinomycetes</taxon>
        <taxon>Mycobacteriales</taxon>
        <taxon>Gordoniaceae</taxon>
        <taxon>Gordonia</taxon>
    </lineage>
</organism>
<dbReference type="PROSITE" id="PS51462">
    <property type="entry name" value="NUDIX"/>
    <property type="match status" value="1"/>
</dbReference>
<dbReference type="STRING" id="1073574.GOARA_061_01630"/>
<dbReference type="SMART" id="SM00855">
    <property type="entry name" value="PGAM"/>
    <property type="match status" value="1"/>
</dbReference>
<dbReference type="Gene3D" id="3.40.50.1240">
    <property type="entry name" value="Phosphoglycerate mutase-like"/>
    <property type="match status" value="1"/>
</dbReference>
<evidence type="ECO:0000256" key="3">
    <source>
        <dbReference type="ARBA" id="ARBA00022842"/>
    </source>
</evidence>